<accession>A0A7D9HU59</accession>
<evidence type="ECO:0000256" key="1">
    <source>
        <dbReference type="SAM" id="MobiDB-lite"/>
    </source>
</evidence>
<comment type="caution">
    <text evidence="2">The sequence shown here is derived from an EMBL/GenBank/DDBJ whole genome shotgun (WGS) entry which is preliminary data.</text>
</comment>
<proteinExistence type="predicted"/>
<evidence type="ECO:0000313" key="3">
    <source>
        <dbReference type="Proteomes" id="UP001152795"/>
    </source>
</evidence>
<protein>
    <submittedName>
        <fullName evidence="2">Uncharacterized protein</fullName>
    </submittedName>
</protein>
<reference evidence="2" key="1">
    <citation type="submission" date="2020-04" db="EMBL/GenBank/DDBJ databases">
        <authorList>
            <person name="Alioto T."/>
            <person name="Alioto T."/>
            <person name="Gomez Garrido J."/>
        </authorList>
    </citation>
    <scope>NUCLEOTIDE SEQUENCE</scope>
    <source>
        <strain evidence="2">A484AB</strain>
    </source>
</reference>
<feature type="region of interest" description="Disordered" evidence="1">
    <location>
        <begin position="153"/>
        <end position="197"/>
    </location>
</feature>
<name>A0A7D9HU59_PARCT</name>
<keyword evidence="3" id="KW-1185">Reference proteome</keyword>
<dbReference type="Proteomes" id="UP001152795">
    <property type="component" value="Unassembled WGS sequence"/>
</dbReference>
<feature type="compositionally biased region" description="Basic and acidic residues" evidence="1">
    <location>
        <begin position="163"/>
        <end position="177"/>
    </location>
</feature>
<dbReference type="EMBL" id="CACRXK020001675">
    <property type="protein sequence ID" value="CAB3990523.1"/>
    <property type="molecule type" value="Genomic_DNA"/>
</dbReference>
<evidence type="ECO:0000313" key="2">
    <source>
        <dbReference type="EMBL" id="CAB3990523.1"/>
    </source>
</evidence>
<organism evidence="2 3">
    <name type="scientific">Paramuricea clavata</name>
    <name type="common">Red gorgonian</name>
    <name type="synonym">Violescent sea-whip</name>
    <dbReference type="NCBI Taxonomy" id="317549"/>
    <lineage>
        <taxon>Eukaryota</taxon>
        <taxon>Metazoa</taxon>
        <taxon>Cnidaria</taxon>
        <taxon>Anthozoa</taxon>
        <taxon>Octocorallia</taxon>
        <taxon>Malacalcyonacea</taxon>
        <taxon>Plexauridae</taxon>
        <taxon>Paramuricea</taxon>
    </lineage>
</organism>
<gene>
    <name evidence="2" type="ORF">PACLA_8A041847</name>
</gene>
<feature type="compositionally biased region" description="Basic residues" evidence="1">
    <location>
        <begin position="178"/>
        <end position="197"/>
    </location>
</feature>
<sequence length="217" mass="25287">MAAVKRNRGKDQLRAKGFSDFTLKEVVNEMKKLRQKYKSEKDKTKKLGNGRSNKWLFFEQMDRFLCQRHNITPVALVDTMAESEKMDRHSDSLDDDQSIVESLVEKYGKGENFIRKCQTCDYEKTIHTGGVHCSEGGSLSVYDEEEEFYCPNYAKGDGDDGNVDDKDDKENQKVDGKKGKRMGKRKRKMEKRKKKMGKRACILVLLRKREKVVWKRV</sequence>
<dbReference type="AlphaFoldDB" id="A0A7D9HU59"/>
<dbReference type="OrthoDB" id="5982330at2759"/>